<protein>
    <recommendedName>
        <fullName evidence="4">Carboxypeptidase regulatory-like domain-containing protein</fullName>
    </recommendedName>
</protein>
<dbReference type="AlphaFoldDB" id="A0A1W1VUN4"/>
<dbReference type="Gene3D" id="2.60.40.1120">
    <property type="entry name" value="Carboxypeptidase-like, regulatory domain"/>
    <property type="match status" value="1"/>
</dbReference>
<feature type="signal peptide" evidence="1">
    <location>
        <begin position="1"/>
        <end position="19"/>
    </location>
</feature>
<dbReference type="InterPro" id="IPR008969">
    <property type="entry name" value="CarboxyPept-like_regulatory"/>
</dbReference>
<sequence>MKRAIGILTVLSTISQATAADEVARGFITGVVTNVQGIPLKGVRITADDMHMYNSNLVTQTDANGRYKINVKNIATTWNVTARMILIYKEYSIPIELVPNNVQSVPGNVGGVRDFVLKPKEVSYGDPYGNLGRVNVQRPVGVYDIEESQLQLTLTPVGKLADGTTGKPLSVKPIQTGSGWMVPNVMWGTYKVTATQSGQPLQVRKKASATEIPEWGNSYTGDFVMAYSATVPTLFIEVRHPPQ</sequence>
<reference evidence="2 3" key="1">
    <citation type="submission" date="2017-04" db="EMBL/GenBank/DDBJ databases">
        <authorList>
            <person name="Afonso C.L."/>
            <person name="Miller P.J."/>
            <person name="Scott M.A."/>
            <person name="Spackman E."/>
            <person name="Goraichik I."/>
            <person name="Dimitrov K.M."/>
            <person name="Suarez D.L."/>
            <person name="Swayne D.E."/>
        </authorList>
    </citation>
    <scope>NUCLEOTIDE SEQUENCE [LARGE SCALE GENOMIC DNA]</scope>
    <source>
        <strain evidence="2 3">KR-140</strain>
    </source>
</reference>
<evidence type="ECO:0000313" key="2">
    <source>
        <dbReference type="EMBL" id="SMB96930.1"/>
    </source>
</evidence>
<evidence type="ECO:0000256" key="1">
    <source>
        <dbReference type="SAM" id="SignalP"/>
    </source>
</evidence>
<dbReference type="RefSeq" id="WP_139807120.1">
    <property type="nucleotide sequence ID" value="NZ_FWWU01000010.1"/>
</dbReference>
<evidence type="ECO:0000313" key="3">
    <source>
        <dbReference type="Proteomes" id="UP000192582"/>
    </source>
</evidence>
<keyword evidence="1" id="KW-0732">Signal</keyword>
<gene>
    <name evidence="2" type="ORF">SAMN00790413_06217</name>
</gene>
<proteinExistence type="predicted"/>
<keyword evidence="3" id="KW-1185">Reference proteome</keyword>
<accession>A0A1W1VUN4</accession>
<evidence type="ECO:0008006" key="4">
    <source>
        <dbReference type="Google" id="ProtNLM"/>
    </source>
</evidence>
<name>A0A1W1VUN4_9DEIO</name>
<dbReference type="Proteomes" id="UP000192582">
    <property type="component" value="Unassembled WGS sequence"/>
</dbReference>
<organism evidence="2 3">
    <name type="scientific">Deinococcus hopiensis KR-140</name>
    <dbReference type="NCBI Taxonomy" id="695939"/>
    <lineage>
        <taxon>Bacteria</taxon>
        <taxon>Thermotogati</taxon>
        <taxon>Deinococcota</taxon>
        <taxon>Deinococci</taxon>
        <taxon>Deinococcales</taxon>
        <taxon>Deinococcaceae</taxon>
        <taxon>Deinococcus</taxon>
    </lineage>
</organism>
<dbReference type="OrthoDB" id="64114at2"/>
<feature type="chain" id="PRO_5013366029" description="Carboxypeptidase regulatory-like domain-containing protein" evidence="1">
    <location>
        <begin position="20"/>
        <end position="243"/>
    </location>
</feature>
<dbReference type="EMBL" id="FWWU01000010">
    <property type="protein sequence ID" value="SMB96930.1"/>
    <property type="molecule type" value="Genomic_DNA"/>
</dbReference>
<dbReference type="STRING" id="695939.SAMN00790413_06217"/>
<dbReference type="SUPFAM" id="SSF49464">
    <property type="entry name" value="Carboxypeptidase regulatory domain-like"/>
    <property type="match status" value="1"/>
</dbReference>